<dbReference type="Pfam" id="PF00170">
    <property type="entry name" value="bZIP_1"/>
    <property type="match status" value="1"/>
</dbReference>
<comment type="caution">
    <text evidence="4">The sequence shown here is derived from an EMBL/GenBank/DDBJ whole genome shotgun (WGS) entry which is preliminary data.</text>
</comment>
<dbReference type="InterPro" id="IPR046347">
    <property type="entry name" value="bZIP_sf"/>
</dbReference>
<proteinExistence type="predicted"/>
<dbReference type="PROSITE" id="PS50217">
    <property type="entry name" value="BZIP"/>
    <property type="match status" value="1"/>
</dbReference>
<dbReference type="AlphaFoldDB" id="A0A1Y2CLP6"/>
<evidence type="ECO:0000256" key="2">
    <source>
        <dbReference type="SAM" id="MobiDB-lite"/>
    </source>
</evidence>
<dbReference type="OrthoDB" id="2257100at2759"/>
<feature type="coiled-coil region" evidence="1">
    <location>
        <begin position="164"/>
        <end position="198"/>
    </location>
</feature>
<dbReference type="SMART" id="SM00338">
    <property type="entry name" value="BRLZ"/>
    <property type="match status" value="1"/>
</dbReference>
<organism evidence="4 5">
    <name type="scientific">Rhizoclosmatium globosum</name>
    <dbReference type="NCBI Taxonomy" id="329046"/>
    <lineage>
        <taxon>Eukaryota</taxon>
        <taxon>Fungi</taxon>
        <taxon>Fungi incertae sedis</taxon>
        <taxon>Chytridiomycota</taxon>
        <taxon>Chytridiomycota incertae sedis</taxon>
        <taxon>Chytridiomycetes</taxon>
        <taxon>Chytridiales</taxon>
        <taxon>Chytriomycetaceae</taxon>
        <taxon>Rhizoclosmatium</taxon>
    </lineage>
</organism>
<reference evidence="4 5" key="1">
    <citation type="submission" date="2016-07" db="EMBL/GenBank/DDBJ databases">
        <title>Pervasive Adenine N6-methylation of Active Genes in Fungi.</title>
        <authorList>
            <consortium name="DOE Joint Genome Institute"/>
            <person name="Mondo S.J."/>
            <person name="Dannebaum R.O."/>
            <person name="Kuo R.C."/>
            <person name="Labutti K."/>
            <person name="Haridas S."/>
            <person name="Kuo A."/>
            <person name="Salamov A."/>
            <person name="Ahrendt S.R."/>
            <person name="Lipzen A."/>
            <person name="Sullivan W."/>
            <person name="Andreopoulos W.B."/>
            <person name="Clum A."/>
            <person name="Lindquist E."/>
            <person name="Daum C."/>
            <person name="Ramamoorthy G.K."/>
            <person name="Gryganskyi A."/>
            <person name="Culley D."/>
            <person name="Magnuson J.K."/>
            <person name="James T.Y."/>
            <person name="O'Malley M.A."/>
            <person name="Stajich J.E."/>
            <person name="Spatafora J.W."/>
            <person name="Visel A."/>
            <person name="Grigoriev I.V."/>
        </authorList>
    </citation>
    <scope>NUCLEOTIDE SEQUENCE [LARGE SCALE GENOMIC DNA]</scope>
    <source>
        <strain evidence="4 5">JEL800</strain>
    </source>
</reference>
<protein>
    <recommendedName>
        <fullName evidence="3">BZIP domain-containing protein</fullName>
    </recommendedName>
</protein>
<dbReference type="Gene3D" id="3.30.160.60">
    <property type="entry name" value="Classic Zinc Finger"/>
    <property type="match status" value="1"/>
</dbReference>
<evidence type="ECO:0000313" key="4">
    <source>
        <dbReference type="EMBL" id="ORY47923.1"/>
    </source>
</evidence>
<evidence type="ECO:0000256" key="1">
    <source>
        <dbReference type="SAM" id="Coils"/>
    </source>
</evidence>
<sequence>MCFVMTVKQAANAPVLEATANPTGQQRSRDTRHREVMKEDPMFESMLIPSSDWLSLLPPLNFETSEALAPNPNPNSDWMAWLDGMSSFTQDSVSPPAFVCPTFANTVSPALTSSSTLIPESPATLNSPFTNKNKRVRSETPDFEDLDDAAKKRARNTEAARKSRARKAARVDSLEAQVDALEGDKARLSTRLAVLESDASSFAQREYELKRRVALLESQLLESHRALLAKQGL</sequence>
<feature type="region of interest" description="Disordered" evidence="2">
    <location>
        <begin position="118"/>
        <end position="143"/>
    </location>
</feature>
<keyword evidence="5" id="KW-1185">Reference proteome</keyword>
<gene>
    <name evidence="4" type="ORF">BCR33DRAFT_81481</name>
</gene>
<dbReference type="CDD" id="cd12193">
    <property type="entry name" value="bZIP_GCN4"/>
    <property type="match status" value="1"/>
</dbReference>
<dbReference type="PROSITE" id="PS00036">
    <property type="entry name" value="BZIP_BASIC"/>
    <property type="match status" value="1"/>
</dbReference>
<name>A0A1Y2CLP6_9FUNG</name>
<evidence type="ECO:0000313" key="5">
    <source>
        <dbReference type="Proteomes" id="UP000193642"/>
    </source>
</evidence>
<dbReference type="InterPro" id="IPR004827">
    <property type="entry name" value="bZIP"/>
</dbReference>
<evidence type="ECO:0000259" key="3">
    <source>
        <dbReference type="PROSITE" id="PS50217"/>
    </source>
</evidence>
<feature type="compositionally biased region" description="Polar residues" evidence="2">
    <location>
        <begin position="118"/>
        <end position="131"/>
    </location>
</feature>
<dbReference type="GO" id="GO:0003700">
    <property type="term" value="F:DNA-binding transcription factor activity"/>
    <property type="evidence" value="ECO:0007669"/>
    <property type="project" value="InterPro"/>
</dbReference>
<dbReference type="SUPFAM" id="SSF57959">
    <property type="entry name" value="Leucine zipper domain"/>
    <property type="match status" value="1"/>
</dbReference>
<accession>A0A1Y2CLP6</accession>
<dbReference type="EMBL" id="MCGO01000013">
    <property type="protein sequence ID" value="ORY47923.1"/>
    <property type="molecule type" value="Genomic_DNA"/>
</dbReference>
<dbReference type="Proteomes" id="UP000193642">
    <property type="component" value="Unassembled WGS sequence"/>
</dbReference>
<feature type="domain" description="BZIP" evidence="3">
    <location>
        <begin position="151"/>
        <end position="209"/>
    </location>
</feature>
<keyword evidence="1" id="KW-0175">Coiled coil</keyword>
<dbReference type="STRING" id="329046.A0A1Y2CLP6"/>